<organism evidence="2 3">
    <name type="scientific">Branchiostoma belcheri</name>
    <name type="common">Amphioxus</name>
    <dbReference type="NCBI Taxonomy" id="7741"/>
    <lineage>
        <taxon>Eukaryota</taxon>
        <taxon>Metazoa</taxon>
        <taxon>Chordata</taxon>
        <taxon>Cephalochordata</taxon>
        <taxon>Leptocardii</taxon>
        <taxon>Amphioxiformes</taxon>
        <taxon>Branchiostomatidae</taxon>
        <taxon>Branchiostoma</taxon>
    </lineage>
</organism>
<feature type="region of interest" description="Disordered" evidence="1">
    <location>
        <begin position="77"/>
        <end position="174"/>
    </location>
</feature>
<protein>
    <submittedName>
        <fullName evidence="3">Uncharacterized protein LOC109469385</fullName>
    </submittedName>
</protein>
<feature type="region of interest" description="Disordered" evidence="1">
    <location>
        <begin position="209"/>
        <end position="250"/>
    </location>
</feature>
<evidence type="ECO:0000313" key="3">
    <source>
        <dbReference type="RefSeq" id="XP_019623444.1"/>
    </source>
</evidence>
<dbReference type="KEGG" id="bbel:109469385"/>
<keyword evidence="2" id="KW-1185">Reference proteome</keyword>
<dbReference type="Proteomes" id="UP000515135">
    <property type="component" value="Unplaced"/>
</dbReference>
<feature type="compositionally biased region" description="Basic residues" evidence="1">
    <location>
        <begin position="153"/>
        <end position="163"/>
    </location>
</feature>
<proteinExistence type="predicted"/>
<feature type="region of interest" description="Disordered" evidence="1">
    <location>
        <begin position="22"/>
        <end position="42"/>
    </location>
</feature>
<sequence>MSMNHLSVEHANIRVTVITSDSRDNSLNQRSTSSPVVHKSAGKSLTPVYQRKSVKYLDVKVEYFTLNQPREICEGYGGGEASHGASSTARSRRSSSSSQEIRVKGKAPSSDTNVDGRSEHRSSSAQDNSGDERRSTEETAQLWTSTRKSDSKSHKKSSKRSRKSSTSAGVVPDKLGSSAVCNVTRVTPDSNSRPVSTFSLVLLPFKPPEIPGETVVQGRNTELKSSEPKRPSSSGVPQVNRTSEKQPPPKVLHRAPWVAWGRWHEAVEDERRSEVLSSLMYKYNKTIPFPLLPLTRPLVKGSSLNKM</sequence>
<accession>A0A6P4YP38</accession>
<feature type="compositionally biased region" description="Basic and acidic residues" evidence="1">
    <location>
        <begin position="221"/>
        <end position="230"/>
    </location>
</feature>
<name>A0A6P4YP38_BRABE</name>
<dbReference type="OrthoDB" id="10316297at2759"/>
<evidence type="ECO:0000313" key="2">
    <source>
        <dbReference type="Proteomes" id="UP000515135"/>
    </source>
</evidence>
<dbReference type="RefSeq" id="XP_019623444.1">
    <property type="nucleotide sequence ID" value="XM_019767885.1"/>
</dbReference>
<feature type="compositionally biased region" description="Polar residues" evidence="1">
    <location>
        <begin position="231"/>
        <end position="241"/>
    </location>
</feature>
<reference evidence="3" key="1">
    <citation type="submission" date="2025-08" db="UniProtKB">
        <authorList>
            <consortium name="RefSeq"/>
        </authorList>
    </citation>
    <scope>IDENTIFICATION</scope>
    <source>
        <tissue evidence="3">Gonad</tissue>
    </source>
</reference>
<dbReference type="GeneID" id="109469385"/>
<dbReference type="AlphaFoldDB" id="A0A6P4YP38"/>
<feature type="compositionally biased region" description="Polar residues" evidence="1">
    <location>
        <begin position="22"/>
        <end position="35"/>
    </location>
</feature>
<feature type="compositionally biased region" description="Low complexity" evidence="1">
    <location>
        <begin position="82"/>
        <end position="98"/>
    </location>
</feature>
<gene>
    <name evidence="3" type="primary">LOC109469385</name>
</gene>
<evidence type="ECO:0000256" key="1">
    <source>
        <dbReference type="SAM" id="MobiDB-lite"/>
    </source>
</evidence>